<dbReference type="EMBL" id="AP025516">
    <property type="protein sequence ID" value="BDD86209.1"/>
    <property type="molecule type" value="Genomic_DNA"/>
</dbReference>
<protein>
    <recommendedName>
        <fullName evidence="3">Nucleotidyltransferase family protein</fullName>
    </recommendedName>
</protein>
<dbReference type="Gene3D" id="3.30.460.40">
    <property type="match status" value="1"/>
</dbReference>
<dbReference type="InterPro" id="IPR043519">
    <property type="entry name" value="NT_sf"/>
</dbReference>
<evidence type="ECO:0008006" key="3">
    <source>
        <dbReference type="Google" id="ProtNLM"/>
    </source>
</evidence>
<name>A0ABN6LZZ0_9BACT</name>
<dbReference type="SUPFAM" id="SSF81301">
    <property type="entry name" value="Nucleotidyltransferase"/>
    <property type="match status" value="1"/>
</dbReference>
<gene>
    <name evidence="1" type="ORF">DPPLL_05740</name>
</gene>
<reference evidence="1 2" key="1">
    <citation type="submission" date="2022-01" db="EMBL/GenBank/DDBJ databases">
        <title>Desulfofustis limnae sp. nov., a novel mesophilic sulfate-reducing bacterium isolated from marsh soil.</title>
        <authorList>
            <person name="Watanabe M."/>
            <person name="Takahashi A."/>
            <person name="Kojima H."/>
            <person name="Fukui M."/>
        </authorList>
    </citation>
    <scope>NUCLEOTIDE SEQUENCE [LARGE SCALE GENOMIC DNA]</scope>
    <source>
        <strain evidence="1 2">PPLL</strain>
    </source>
</reference>
<organism evidence="1 2">
    <name type="scientific">Desulfofustis limnaeus</name>
    <dbReference type="NCBI Taxonomy" id="2740163"/>
    <lineage>
        <taxon>Bacteria</taxon>
        <taxon>Pseudomonadati</taxon>
        <taxon>Thermodesulfobacteriota</taxon>
        <taxon>Desulfobulbia</taxon>
        <taxon>Desulfobulbales</taxon>
        <taxon>Desulfocapsaceae</taxon>
        <taxon>Desulfofustis</taxon>
    </lineage>
</organism>
<evidence type="ECO:0000313" key="1">
    <source>
        <dbReference type="EMBL" id="BDD86209.1"/>
    </source>
</evidence>
<keyword evidence="2" id="KW-1185">Reference proteome</keyword>
<dbReference type="InterPro" id="IPR039498">
    <property type="entry name" value="NTP_transf_5"/>
</dbReference>
<accession>A0ABN6LZZ0</accession>
<evidence type="ECO:0000313" key="2">
    <source>
        <dbReference type="Proteomes" id="UP000830055"/>
    </source>
</evidence>
<proteinExistence type="predicted"/>
<dbReference type="Proteomes" id="UP000830055">
    <property type="component" value="Chromosome"/>
</dbReference>
<sequence length="363" mass="42239">MYFLLQQAVAAFTGSGGDWGELITEAEYQGVAPLLAKHLSAIDCRLPRETRRQLQGLCLRSRRANAIRGETTASVLTRCRAAGIEVLAVKGVALSTFAYSEPGLRPMRDVDLLAAEKDLSRLQEILVELGFRLVEEESVPDDFYHLTPLCKEVEGLPVPIEVHRNLLPFHAQYQRWPLERSLAGARSITIGHGEARTLSLEDTLTHCYLHGFQAPLTYEPFRLIHVADLVSLVETYRHEIDWQLLQHHQPRFCNVLSRLHFLTPWQDDVVEELHLVVDDAPHGVGRPYRGWPQRKLTEEPLSQWWKLTRETIWPAQWWLQLYYGHLDGVWYHRMRWFEHPRTVWRWMKTYARAGRKSSKRDTR</sequence>
<dbReference type="Pfam" id="PF14907">
    <property type="entry name" value="NTP_transf_5"/>
    <property type="match status" value="1"/>
</dbReference>